<dbReference type="EMBL" id="CAJOBJ010221706">
    <property type="protein sequence ID" value="CAF5034564.1"/>
    <property type="molecule type" value="Genomic_DNA"/>
</dbReference>
<evidence type="ECO:0000313" key="3">
    <source>
        <dbReference type="Proteomes" id="UP000681720"/>
    </source>
</evidence>
<dbReference type="AlphaFoldDB" id="A0A8S3E549"/>
<evidence type="ECO:0000256" key="1">
    <source>
        <dbReference type="SAM" id="MobiDB-lite"/>
    </source>
</evidence>
<accession>A0A8S3E549</accession>
<dbReference type="Proteomes" id="UP000681720">
    <property type="component" value="Unassembled WGS sequence"/>
</dbReference>
<comment type="caution">
    <text evidence="2">The sequence shown here is derived from an EMBL/GenBank/DDBJ whole genome shotgun (WGS) entry which is preliminary data.</text>
</comment>
<name>A0A8S3E549_9BILA</name>
<protein>
    <submittedName>
        <fullName evidence="2">Uncharacterized protein</fullName>
    </submittedName>
</protein>
<proteinExistence type="predicted"/>
<reference evidence="2" key="1">
    <citation type="submission" date="2021-02" db="EMBL/GenBank/DDBJ databases">
        <authorList>
            <person name="Nowell W R."/>
        </authorList>
    </citation>
    <scope>NUCLEOTIDE SEQUENCE</scope>
</reference>
<feature type="region of interest" description="Disordered" evidence="1">
    <location>
        <begin position="189"/>
        <end position="213"/>
    </location>
</feature>
<gene>
    <name evidence="2" type="ORF">GIL414_LOCUS59086</name>
</gene>
<feature type="region of interest" description="Disordered" evidence="1">
    <location>
        <begin position="1"/>
        <end position="23"/>
    </location>
</feature>
<sequence length="242" mass="28006">MENDSMTTNEEYRHASRKSSVKRLSDNISRRQLLFNLPVMNIPEMSEQTLKRWCEARDTYLDQRYPSMEKQKSRSLNNEEAPSISILGTKHGNEQDVPCDSFEKRNIQTIADDFKDQCTETDVNETTLFNRNIEQIDQSNQVDLLFSQVELDNRNNNSNDTNLVEDRKEKNDKAIETDYSTLTIKNENGLIHENGRGNSSDSSIDQSDDSDTKTILSSSKSNISAYEQFLVYSYFIFLLFYA</sequence>
<organism evidence="2 3">
    <name type="scientific">Rotaria magnacalcarata</name>
    <dbReference type="NCBI Taxonomy" id="392030"/>
    <lineage>
        <taxon>Eukaryota</taxon>
        <taxon>Metazoa</taxon>
        <taxon>Spiralia</taxon>
        <taxon>Gnathifera</taxon>
        <taxon>Rotifera</taxon>
        <taxon>Eurotatoria</taxon>
        <taxon>Bdelloidea</taxon>
        <taxon>Philodinida</taxon>
        <taxon>Philodinidae</taxon>
        <taxon>Rotaria</taxon>
    </lineage>
</organism>
<evidence type="ECO:0000313" key="2">
    <source>
        <dbReference type="EMBL" id="CAF5034564.1"/>
    </source>
</evidence>